<dbReference type="AlphaFoldDB" id="A0A7R9CDJ4"/>
<reference evidence="3" key="1">
    <citation type="submission" date="2020-11" db="EMBL/GenBank/DDBJ databases">
        <authorList>
            <person name="Tran Van P."/>
        </authorList>
    </citation>
    <scope>NUCLEOTIDE SEQUENCE</scope>
</reference>
<feature type="region of interest" description="Disordered" evidence="1">
    <location>
        <begin position="169"/>
        <end position="197"/>
    </location>
</feature>
<dbReference type="GO" id="GO:0005769">
    <property type="term" value="C:early endosome"/>
    <property type="evidence" value="ECO:0007669"/>
    <property type="project" value="TreeGrafter"/>
</dbReference>
<proteinExistence type="predicted"/>
<name>A0A7R9CDJ4_TIMCR</name>
<gene>
    <name evidence="3" type="ORF">TCEB3V08_LOCUS2608</name>
</gene>
<dbReference type="GO" id="GO:0045334">
    <property type="term" value="C:clathrin-coated endocytic vesicle"/>
    <property type="evidence" value="ECO:0007669"/>
    <property type="project" value="TreeGrafter"/>
</dbReference>
<dbReference type="GO" id="GO:0046856">
    <property type="term" value="P:phosphatidylinositol dephosphorylation"/>
    <property type="evidence" value="ECO:0007669"/>
    <property type="project" value="TreeGrafter"/>
</dbReference>
<dbReference type="PANTHER" id="PTHR45662">
    <property type="entry name" value="PHOSPHATIDYLINOSITIDE PHOSPHATASE SAC1"/>
    <property type="match status" value="1"/>
</dbReference>
<protein>
    <recommendedName>
        <fullName evidence="2">SAC domain-containing protein</fullName>
    </recommendedName>
</protein>
<feature type="domain" description="SAC" evidence="2">
    <location>
        <begin position="62"/>
        <end position="83"/>
    </location>
</feature>
<dbReference type="GO" id="GO:0043812">
    <property type="term" value="F:phosphatidylinositol-4-phosphate phosphatase activity"/>
    <property type="evidence" value="ECO:0007669"/>
    <property type="project" value="TreeGrafter"/>
</dbReference>
<feature type="compositionally biased region" description="Acidic residues" evidence="1">
    <location>
        <begin position="171"/>
        <end position="187"/>
    </location>
</feature>
<dbReference type="EMBL" id="OC317042">
    <property type="protein sequence ID" value="CAD7394691.1"/>
    <property type="molecule type" value="Genomic_DNA"/>
</dbReference>
<accession>A0A7R9CDJ4</accession>
<evidence type="ECO:0000313" key="3">
    <source>
        <dbReference type="EMBL" id="CAD7394691.1"/>
    </source>
</evidence>
<evidence type="ECO:0000259" key="2">
    <source>
        <dbReference type="PROSITE" id="PS50275"/>
    </source>
</evidence>
<dbReference type="PROSITE" id="PS50275">
    <property type="entry name" value="SAC"/>
    <property type="match status" value="1"/>
</dbReference>
<dbReference type="InterPro" id="IPR002013">
    <property type="entry name" value="SAC_dom"/>
</dbReference>
<sequence length="197" mass="22460">MALKALLLLRRQKPLDSDVTHVTPVNRGMHFENVSVLIGHLVDVIKDMGYCWRDKEGQICSQKGVFRVNCIDCLDRTNVVQRLPSLYFPPAPRTQMTHHQWMPIPSQAPPWNRKPSPSTAPLSAPLTFTRPCNEETWQRSAPDCTYEEYIAADITVWGTLDAANIIREQQESCDEEGEEEMEEEPEDIPTTKDVLKA</sequence>
<evidence type="ECO:0000256" key="1">
    <source>
        <dbReference type="SAM" id="MobiDB-lite"/>
    </source>
</evidence>
<organism evidence="3">
    <name type="scientific">Timema cristinae</name>
    <name type="common">Walking stick</name>
    <dbReference type="NCBI Taxonomy" id="61476"/>
    <lineage>
        <taxon>Eukaryota</taxon>
        <taxon>Metazoa</taxon>
        <taxon>Ecdysozoa</taxon>
        <taxon>Arthropoda</taxon>
        <taxon>Hexapoda</taxon>
        <taxon>Insecta</taxon>
        <taxon>Pterygota</taxon>
        <taxon>Neoptera</taxon>
        <taxon>Polyneoptera</taxon>
        <taxon>Phasmatodea</taxon>
        <taxon>Timematodea</taxon>
        <taxon>Timematoidea</taxon>
        <taxon>Timematidae</taxon>
        <taxon>Timema</taxon>
    </lineage>
</organism>
<dbReference type="PANTHER" id="PTHR45662:SF8">
    <property type="entry name" value="PHOSPHATIDYLINOSITIDE PHOSPHATASE SAC2"/>
    <property type="match status" value="1"/>
</dbReference>
<dbReference type="GO" id="GO:2001135">
    <property type="term" value="P:regulation of endocytic recycling"/>
    <property type="evidence" value="ECO:0007669"/>
    <property type="project" value="TreeGrafter"/>
</dbReference>